<keyword evidence="5" id="KW-0349">Heme</keyword>
<proteinExistence type="inferred from homology"/>
<evidence type="ECO:0000313" key="16">
    <source>
        <dbReference type="Proteomes" id="UP001301869"/>
    </source>
</evidence>
<dbReference type="PANTHER" id="PTHR30529:SF1">
    <property type="entry name" value="CYTOCHROME B561 HOMOLOG 2"/>
    <property type="match status" value="1"/>
</dbReference>
<feature type="transmembrane region" description="Helical" evidence="13">
    <location>
        <begin position="142"/>
        <end position="163"/>
    </location>
</feature>
<keyword evidence="3" id="KW-0813">Transport</keyword>
<comment type="similarity">
    <text evidence="12">Belongs to the cytochrome b561 family.</text>
</comment>
<keyword evidence="6 13" id="KW-0812">Transmembrane</keyword>
<comment type="cofactor">
    <cofactor evidence="1">
        <name>heme b</name>
        <dbReference type="ChEBI" id="CHEBI:60344"/>
    </cofactor>
</comment>
<accession>A0ABY9YWP8</accession>
<evidence type="ECO:0000256" key="13">
    <source>
        <dbReference type="SAM" id="Phobius"/>
    </source>
</evidence>
<evidence type="ECO:0000313" key="15">
    <source>
        <dbReference type="EMBL" id="WNK19299.1"/>
    </source>
</evidence>
<feature type="transmembrane region" description="Helical" evidence="13">
    <location>
        <begin position="12"/>
        <end position="29"/>
    </location>
</feature>
<evidence type="ECO:0000256" key="1">
    <source>
        <dbReference type="ARBA" id="ARBA00001970"/>
    </source>
</evidence>
<keyword evidence="9 13" id="KW-1133">Transmembrane helix</keyword>
<evidence type="ECO:0000256" key="4">
    <source>
        <dbReference type="ARBA" id="ARBA00022475"/>
    </source>
</evidence>
<evidence type="ECO:0000259" key="14">
    <source>
        <dbReference type="Pfam" id="PF01292"/>
    </source>
</evidence>
<evidence type="ECO:0000256" key="11">
    <source>
        <dbReference type="ARBA" id="ARBA00023136"/>
    </source>
</evidence>
<evidence type="ECO:0000256" key="12">
    <source>
        <dbReference type="ARBA" id="ARBA00037975"/>
    </source>
</evidence>
<feature type="domain" description="Cytochrome b561 bacterial/Ni-hydrogenase" evidence="14">
    <location>
        <begin position="8"/>
        <end position="173"/>
    </location>
</feature>
<name>A0ABY9YWP8_9GAMM</name>
<keyword evidence="7" id="KW-0479">Metal-binding</keyword>
<reference evidence="15 16" key="1">
    <citation type="submission" date="2023-03" db="EMBL/GenBank/DDBJ databases">
        <title>Halomonas sp. nov., isolated from Korean tranditional fermented seafood 'Jeotgal'.</title>
        <authorList>
            <person name="Kim B."/>
            <person name="Shin N.-R."/>
        </authorList>
    </citation>
    <scope>NUCLEOTIDE SEQUENCE [LARGE SCALE GENOMIC DNA]</scope>
    <source>
        <strain evidence="15 16">SG2L-4</strain>
    </source>
</reference>
<dbReference type="SUPFAM" id="SSF81342">
    <property type="entry name" value="Transmembrane di-heme cytochromes"/>
    <property type="match status" value="1"/>
</dbReference>
<keyword evidence="8" id="KW-0249">Electron transport</keyword>
<dbReference type="Pfam" id="PF01292">
    <property type="entry name" value="Ni_hydr_CYTB"/>
    <property type="match status" value="1"/>
</dbReference>
<dbReference type="InterPro" id="IPR011577">
    <property type="entry name" value="Cyt_b561_bac/Ni-Hgenase"/>
</dbReference>
<evidence type="ECO:0000256" key="10">
    <source>
        <dbReference type="ARBA" id="ARBA00023004"/>
    </source>
</evidence>
<organism evidence="15 16">
    <name type="scientific">Halomonas piscis</name>
    <dbReference type="NCBI Taxonomy" id="3031727"/>
    <lineage>
        <taxon>Bacteria</taxon>
        <taxon>Pseudomonadati</taxon>
        <taxon>Pseudomonadota</taxon>
        <taxon>Gammaproteobacteria</taxon>
        <taxon>Oceanospirillales</taxon>
        <taxon>Halomonadaceae</taxon>
        <taxon>Halomonas</taxon>
    </lineage>
</organism>
<dbReference type="InterPro" id="IPR016174">
    <property type="entry name" value="Di-haem_cyt_TM"/>
</dbReference>
<evidence type="ECO:0000256" key="7">
    <source>
        <dbReference type="ARBA" id="ARBA00022723"/>
    </source>
</evidence>
<keyword evidence="11 13" id="KW-0472">Membrane</keyword>
<sequence length="173" mass="19230">MKRDSKTRYGSISKTFHWLMAGLIGWQLFKFGDRIAEGEHWVGETLVPWHVSIGTLLLVLIVLRLAWVITQRHQRPAHDPAIARLVKAGHGLLFAGMLLMPITGMMVMLGGGHGVSAFGMELFAKSEEIAWAAAIGNLHSPLAWLLTALIIGHIGMALIHHFIRKDDTLKRML</sequence>
<evidence type="ECO:0000256" key="2">
    <source>
        <dbReference type="ARBA" id="ARBA00004651"/>
    </source>
</evidence>
<dbReference type="Gene3D" id="1.20.950.20">
    <property type="entry name" value="Transmembrane di-heme cytochromes, Chain C"/>
    <property type="match status" value="1"/>
</dbReference>
<dbReference type="Proteomes" id="UP001301869">
    <property type="component" value="Chromosome"/>
</dbReference>
<feature type="transmembrane region" description="Helical" evidence="13">
    <location>
        <begin position="91"/>
        <end position="111"/>
    </location>
</feature>
<keyword evidence="16" id="KW-1185">Reference proteome</keyword>
<protein>
    <submittedName>
        <fullName evidence="15">Cytochrome b/b6 domain-containing protein</fullName>
    </submittedName>
</protein>
<evidence type="ECO:0000256" key="9">
    <source>
        <dbReference type="ARBA" id="ARBA00022989"/>
    </source>
</evidence>
<feature type="transmembrane region" description="Helical" evidence="13">
    <location>
        <begin position="49"/>
        <end position="70"/>
    </location>
</feature>
<gene>
    <name evidence="15" type="ORF">P1P91_10560</name>
</gene>
<keyword evidence="4" id="KW-1003">Cell membrane</keyword>
<dbReference type="EMBL" id="CP119391">
    <property type="protein sequence ID" value="WNK19299.1"/>
    <property type="molecule type" value="Genomic_DNA"/>
</dbReference>
<keyword evidence="10" id="KW-0408">Iron</keyword>
<evidence type="ECO:0000256" key="3">
    <source>
        <dbReference type="ARBA" id="ARBA00022448"/>
    </source>
</evidence>
<comment type="subcellular location">
    <subcellularLocation>
        <location evidence="2">Cell membrane</location>
        <topology evidence="2">Multi-pass membrane protein</topology>
    </subcellularLocation>
</comment>
<dbReference type="PANTHER" id="PTHR30529">
    <property type="entry name" value="CYTOCHROME B561"/>
    <property type="match status" value="1"/>
</dbReference>
<dbReference type="RefSeq" id="WP_311882486.1">
    <property type="nucleotide sequence ID" value="NZ_CP119391.1"/>
</dbReference>
<dbReference type="InterPro" id="IPR052168">
    <property type="entry name" value="Cytochrome_b561_oxidase"/>
</dbReference>
<evidence type="ECO:0000256" key="8">
    <source>
        <dbReference type="ARBA" id="ARBA00022982"/>
    </source>
</evidence>
<evidence type="ECO:0000256" key="6">
    <source>
        <dbReference type="ARBA" id="ARBA00022692"/>
    </source>
</evidence>
<evidence type="ECO:0000256" key="5">
    <source>
        <dbReference type="ARBA" id="ARBA00022617"/>
    </source>
</evidence>